<gene>
    <name evidence="1" type="ORF">J120_01965</name>
</gene>
<reference evidence="1 2" key="1">
    <citation type="journal article" date="2013" name="Proc. Natl. Acad. Sci. U.S.A.">
        <title>Candidate phylum TM6 genome recovered from a hospital sink biofilm provides genomic insights into this uncultivated phylum.</title>
        <authorList>
            <person name="McLean J.S."/>
            <person name="Lombardo M.J."/>
            <person name="Badger J.H."/>
            <person name="Edlund A."/>
            <person name="Novotny M."/>
            <person name="Yee-Greenbaum J."/>
            <person name="Vyahhi N."/>
            <person name="Hall A.P."/>
            <person name="Yang Y."/>
            <person name="Dupont C.L."/>
            <person name="Ziegler M.G."/>
            <person name="Chitsaz H."/>
            <person name="Allen A.E."/>
            <person name="Yooseph S."/>
            <person name="Tesler G."/>
            <person name="Pevzner P.A."/>
            <person name="Friedman R.M."/>
            <person name="Nealson K.H."/>
            <person name="Venter J.C."/>
            <person name="Lasken R.S."/>
        </authorList>
    </citation>
    <scope>NUCLEOTIDE SEQUENCE [LARGE SCALE GENOMIC DNA]</scope>
    <source>
        <strain evidence="1 2">TM6SC1</strain>
    </source>
</reference>
<comment type="caution">
    <text evidence="1">The sequence shown here is derived from an EMBL/GenBank/DDBJ whole genome shotgun (WGS) entry which is preliminary data.</text>
</comment>
<evidence type="ECO:0000313" key="1">
    <source>
        <dbReference type="EMBL" id="KIX85675.1"/>
    </source>
</evidence>
<keyword evidence="2" id="KW-1185">Reference proteome</keyword>
<accession>A0A0D2I3F7</accession>
<protein>
    <recommendedName>
        <fullName evidence="3">Membrane protein insertion efficiency factor YidD</fullName>
    </recommendedName>
</protein>
<dbReference type="STRING" id="1306947.J120_01965"/>
<evidence type="ECO:0008006" key="3">
    <source>
        <dbReference type="Google" id="ProtNLM"/>
    </source>
</evidence>
<dbReference type="Proteomes" id="UP000032214">
    <property type="component" value="Unassembled WGS sequence"/>
</dbReference>
<dbReference type="AlphaFoldDB" id="A0A0D2I3F7"/>
<dbReference type="EMBL" id="ARQD01000001">
    <property type="protein sequence ID" value="KIX85675.1"/>
    <property type="molecule type" value="Genomic_DNA"/>
</dbReference>
<evidence type="ECO:0000313" key="2">
    <source>
        <dbReference type="Proteomes" id="UP000032214"/>
    </source>
</evidence>
<sequence>MIKYIAYIFSFCIAGLRPLLGPSACRYPIGCTSFALNELRCSPIHIALYRIMHRIITCSIYSPFYYFDA</sequence>
<organism evidence="1 2">
    <name type="scientific">candidate division TM6 bacterium JCVI TM6SC1</name>
    <dbReference type="NCBI Taxonomy" id="1306947"/>
    <lineage>
        <taxon>Bacteria</taxon>
        <taxon>Candidatus Babelota</taxon>
        <taxon>Vermiphilus</taxon>
    </lineage>
</organism>
<proteinExistence type="predicted"/>
<name>A0A0D2I3F7_9BACT</name>